<dbReference type="InterPro" id="IPR016630">
    <property type="entry name" value="UCP015278"/>
</dbReference>
<dbReference type="EMBL" id="LOIC01000025">
    <property type="protein sequence ID" value="OCA55714.1"/>
    <property type="molecule type" value="Genomic_DNA"/>
</dbReference>
<proteinExistence type="predicted"/>
<sequence length="171" mass="19866">MMNDMYLLAKKMELLDWGMIFLGAKGNPVGRLSALNISEFACNELTKLDLSDSILVEVSEAAFCTEINREVIDSLEVICDKKNINIQLSERKWRYVALYILLLNELPDDYVYGLLKLNEFWNLWGDSVDSPNIVQGIGNNLSPTEYYSDENYHLLIEKHRNWLDREIKQLQ</sequence>
<evidence type="ECO:0008006" key="3">
    <source>
        <dbReference type="Google" id="ProtNLM"/>
    </source>
</evidence>
<evidence type="ECO:0000313" key="1">
    <source>
        <dbReference type="EMBL" id="OCA55714.1"/>
    </source>
</evidence>
<keyword evidence="2" id="KW-1185">Reference proteome</keyword>
<dbReference type="Pfam" id="PF10004">
    <property type="entry name" value="DUF2247"/>
    <property type="match status" value="1"/>
</dbReference>
<protein>
    <recommendedName>
        <fullName evidence="3">DUF2247 domain-containing protein</fullName>
    </recommendedName>
</protein>
<comment type="caution">
    <text evidence="1">The sequence shown here is derived from an EMBL/GenBank/DDBJ whole genome shotgun (WGS) entry which is preliminary data.</text>
</comment>
<dbReference type="Proteomes" id="UP000092665">
    <property type="component" value="Unassembled WGS sequence"/>
</dbReference>
<dbReference type="AlphaFoldDB" id="A0A1B8YKI5"/>
<accession>A0A1B8YKI5</accession>
<dbReference type="RefSeq" id="WP_065389569.1">
    <property type="nucleotide sequence ID" value="NZ_CAWMQN010000025.1"/>
</dbReference>
<dbReference type="PATRIC" id="fig|29488.15.peg.1307"/>
<gene>
    <name evidence="1" type="ORF">Phpb_01197</name>
</gene>
<organism evidence="1 2">
    <name type="scientific">Photorhabdus namnaonensis</name>
    <dbReference type="NCBI Taxonomy" id="1851568"/>
    <lineage>
        <taxon>Bacteria</taxon>
        <taxon>Pseudomonadati</taxon>
        <taxon>Pseudomonadota</taxon>
        <taxon>Gammaproteobacteria</taxon>
        <taxon>Enterobacterales</taxon>
        <taxon>Morganellaceae</taxon>
        <taxon>Photorhabdus</taxon>
    </lineage>
</organism>
<reference evidence="2" key="1">
    <citation type="submission" date="2015-11" db="EMBL/GenBank/DDBJ databases">
        <authorList>
            <person name="Tobias N.J."/>
            <person name="Mishra B."/>
            <person name="Gupta D.K."/>
            <person name="Thines M."/>
            <person name="Stinear T.P."/>
            <person name="Bode H.B."/>
        </authorList>
    </citation>
    <scope>NUCLEOTIDE SEQUENCE [LARGE SCALE GENOMIC DNA]</scope>
    <source>
        <strain evidence="2">PB45.5</strain>
    </source>
</reference>
<evidence type="ECO:0000313" key="2">
    <source>
        <dbReference type="Proteomes" id="UP000092665"/>
    </source>
</evidence>
<name>A0A1B8YKI5_9GAMM</name>